<evidence type="ECO:0000256" key="1">
    <source>
        <dbReference type="SAM" id="Phobius"/>
    </source>
</evidence>
<feature type="transmembrane region" description="Helical" evidence="1">
    <location>
        <begin position="115"/>
        <end position="136"/>
    </location>
</feature>
<proteinExistence type="predicted"/>
<comment type="caution">
    <text evidence="2">The sequence shown here is derived from an EMBL/GenBank/DDBJ whole genome shotgun (WGS) entry which is preliminary data.</text>
</comment>
<keyword evidence="1" id="KW-1133">Transmembrane helix</keyword>
<reference evidence="2 3" key="1">
    <citation type="journal article" date="2019" name="Nat. Med.">
        <title>A library of human gut bacterial isolates paired with longitudinal multiomics data enables mechanistic microbiome research.</title>
        <authorList>
            <person name="Poyet M."/>
            <person name="Groussin M."/>
            <person name="Gibbons S.M."/>
            <person name="Avila-Pacheco J."/>
            <person name="Jiang X."/>
            <person name="Kearney S.M."/>
            <person name="Perrotta A.R."/>
            <person name="Berdy B."/>
            <person name="Zhao S."/>
            <person name="Lieberman T.D."/>
            <person name="Swanson P.K."/>
            <person name="Smith M."/>
            <person name="Roesemann S."/>
            <person name="Alexander J.E."/>
            <person name="Rich S.A."/>
            <person name="Livny J."/>
            <person name="Vlamakis H."/>
            <person name="Clish C."/>
            <person name="Bullock K."/>
            <person name="Deik A."/>
            <person name="Scott J."/>
            <person name="Pierce K.A."/>
            <person name="Xavier R.J."/>
            <person name="Alm E.J."/>
        </authorList>
    </citation>
    <scope>NUCLEOTIDE SEQUENCE [LARGE SCALE GENOMIC DNA]</scope>
    <source>
        <strain evidence="2 3">BIOML-A2</strain>
    </source>
</reference>
<dbReference type="Proteomes" id="UP000434475">
    <property type="component" value="Unassembled WGS sequence"/>
</dbReference>
<dbReference type="AlphaFoldDB" id="A0A6I2R3P0"/>
<keyword evidence="1" id="KW-0472">Membrane</keyword>
<evidence type="ECO:0000313" key="2">
    <source>
        <dbReference type="EMBL" id="MSB20499.1"/>
    </source>
</evidence>
<evidence type="ECO:0000313" key="3">
    <source>
        <dbReference type="Proteomes" id="UP000434475"/>
    </source>
</evidence>
<sequence length="153" mass="16790">MANSASPFYNEGAKLFKWNWGGFLDPLGFGFAHKAYKTFLFALPCLAPIMLGVLTATGVLKSIIPALATLPLLLVWNIGCGAMGEKLAWPVGLYEDGVAFRSSMDTWNRAGKLHFVLRMSVVILIAAAVTLGRMFFWLEIQDFFVTVVPGFPI</sequence>
<organism evidence="2 3">
    <name type="scientific">Flavonifractor plautii</name>
    <name type="common">Fusobacterium plautii</name>
    <dbReference type="NCBI Taxonomy" id="292800"/>
    <lineage>
        <taxon>Bacteria</taxon>
        <taxon>Bacillati</taxon>
        <taxon>Bacillota</taxon>
        <taxon>Clostridia</taxon>
        <taxon>Eubacteriales</taxon>
        <taxon>Oscillospiraceae</taxon>
        <taxon>Flavonifractor</taxon>
    </lineage>
</organism>
<feature type="transmembrane region" description="Helical" evidence="1">
    <location>
        <begin position="39"/>
        <end position="60"/>
    </location>
</feature>
<protein>
    <submittedName>
        <fullName evidence="2">Uncharacterized protein</fullName>
    </submittedName>
</protein>
<dbReference type="RefSeq" id="WP_108981688.1">
    <property type="nucleotide sequence ID" value="NZ_JAQLWY010000015.1"/>
</dbReference>
<accession>A0A6I2R3P0</accession>
<keyword evidence="1" id="KW-0812">Transmembrane</keyword>
<dbReference type="EMBL" id="WKPR01000013">
    <property type="protein sequence ID" value="MSB20499.1"/>
    <property type="molecule type" value="Genomic_DNA"/>
</dbReference>
<gene>
    <name evidence="2" type="ORF">GKE97_13360</name>
</gene>
<name>A0A6I2R3P0_FLAPL</name>